<organism evidence="1">
    <name type="scientific">marine sediment metagenome</name>
    <dbReference type="NCBI Taxonomy" id="412755"/>
    <lineage>
        <taxon>unclassified sequences</taxon>
        <taxon>metagenomes</taxon>
        <taxon>ecological metagenomes</taxon>
    </lineage>
</organism>
<dbReference type="EMBL" id="BARS01048883">
    <property type="protein sequence ID" value="GAG28475.1"/>
    <property type="molecule type" value="Genomic_DNA"/>
</dbReference>
<feature type="non-terminal residue" evidence="1">
    <location>
        <position position="206"/>
    </location>
</feature>
<gene>
    <name evidence="1" type="ORF">S01H1_73180</name>
</gene>
<proteinExistence type="predicted"/>
<protein>
    <submittedName>
        <fullName evidence="1">Uncharacterized protein</fullName>
    </submittedName>
</protein>
<sequence>MTTPNLVPLPMIYSPLYKMSPLVFAARPVGPSGATVVQTVDIYLADPVGGPLYNAQRDWLLQYFALAGSAGPYEWCLALRPDLVSYGQTRSGSVTDWEPLKRWFEWIPIEDHQARVAEVEAAGWPVEWIVEGVNWLPLPADKMPAMWLKSTNGNAVADRMVIQTPIATPCDEFTRALVSHAVDWMEALRDDVPGLVLRTASVGVKR</sequence>
<evidence type="ECO:0000313" key="1">
    <source>
        <dbReference type="EMBL" id="GAG28475.1"/>
    </source>
</evidence>
<accession>X0WCZ2</accession>
<dbReference type="AlphaFoldDB" id="X0WCZ2"/>
<name>X0WCZ2_9ZZZZ</name>
<reference evidence="1" key="1">
    <citation type="journal article" date="2014" name="Front. Microbiol.">
        <title>High frequency of phylogenetically diverse reductive dehalogenase-homologous genes in deep subseafloor sedimentary metagenomes.</title>
        <authorList>
            <person name="Kawai M."/>
            <person name="Futagami T."/>
            <person name="Toyoda A."/>
            <person name="Takaki Y."/>
            <person name="Nishi S."/>
            <person name="Hori S."/>
            <person name="Arai W."/>
            <person name="Tsubouchi T."/>
            <person name="Morono Y."/>
            <person name="Uchiyama I."/>
            <person name="Ito T."/>
            <person name="Fujiyama A."/>
            <person name="Inagaki F."/>
            <person name="Takami H."/>
        </authorList>
    </citation>
    <scope>NUCLEOTIDE SEQUENCE</scope>
    <source>
        <strain evidence="1">Expedition CK06-06</strain>
    </source>
</reference>
<comment type="caution">
    <text evidence="1">The sequence shown here is derived from an EMBL/GenBank/DDBJ whole genome shotgun (WGS) entry which is preliminary data.</text>
</comment>